<proteinExistence type="predicted"/>
<feature type="non-terminal residue" evidence="2">
    <location>
        <position position="370"/>
    </location>
</feature>
<protein>
    <submittedName>
        <fullName evidence="2">Phospholipase-like protein</fullName>
    </submittedName>
</protein>
<reference evidence="2" key="1">
    <citation type="journal article" date="2019" name="Sci. Rep.">
        <title>Draft genome of Tanacetum cinerariifolium, the natural source of mosquito coil.</title>
        <authorList>
            <person name="Yamashiro T."/>
            <person name="Shiraishi A."/>
            <person name="Satake H."/>
            <person name="Nakayama K."/>
        </authorList>
    </citation>
    <scope>NUCLEOTIDE SEQUENCE</scope>
</reference>
<sequence>MSDLYDVKISVRSSVKLLPEIKCLLSMKSNRKKLFRDTIFGPLLDIQSHENDSHMMHYAFQHQSHDGDGVLDSQTKDIIEEVSMLPTVSSNSPQAGNAAVSEFFAEFDALKKDVLLIKKCKDDEFDELTKRFSNDCNPKKSDGGVSIEEKPNFPSHHNDSSNHIGGVSSEAKASSSFSHPGNDEDVSHLDDNMEIDGPNAKDLVVVPSKVDDPMSRTIKPKDDFDEADVDSYDDDYMSLFNDEEQPAKSSLKDLELQQEQDTVDVKDGISKQQANADKGKTIVIQETVGVTVKEQPSLGRGLCTLEFKKKNYERAFRPNYVLRSAKIRKKKMAMSLKSPFGQQSDTIPIPTKRKTRLNKTKDIVLPFDLE</sequence>
<comment type="caution">
    <text evidence="2">The sequence shown here is derived from an EMBL/GenBank/DDBJ whole genome shotgun (WGS) entry which is preliminary data.</text>
</comment>
<organism evidence="2">
    <name type="scientific">Tanacetum cinerariifolium</name>
    <name type="common">Dalmatian daisy</name>
    <name type="synonym">Chrysanthemum cinerariifolium</name>
    <dbReference type="NCBI Taxonomy" id="118510"/>
    <lineage>
        <taxon>Eukaryota</taxon>
        <taxon>Viridiplantae</taxon>
        <taxon>Streptophyta</taxon>
        <taxon>Embryophyta</taxon>
        <taxon>Tracheophyta</taxon>
        <taxon>Spermatophyta</taxon>
        <taxon>Magnoliopsida</taxon>
        <taxon>eudicotyledons</taxon>
        <taxon>Gunneridae</taxon>
        <taxon>Pentapetalae</taxon>
        <taxon>asterids</taxon>
        <taxon>campanulids</taxon>
        <taxon>Asterales</taxon>
        <taxon>Asteraceae</taxon>
        <taxon>Asteroideae</taxon>
        <taxon>Anthemideae</taxon>
        <taxon>Anthemidinae</taxon>
        <taxon>Tanacetum</taxon>
    </lineage>
</organism>
<feature type="compositionally biased region" description="Basic and acidic residues" evidence="1">
    <location>
        <begin position="181"/>
        <end position="191"/>
    </location>
</feature>
<feature type="compositionally biased region" description="Low complexity" evidence="1">
    <location>
        <begin position="168"/>
        <end position="178"/>
    </location>
</feature>
<gene>
    <name evidence="2" type="ORF">Tci_371723</name>
</gene>
<evidence type="ECO:0000313" key="2">
    <source>
        <dbReference type="EMBL" id="GEX99748.1"/>
    </source>
</evidence>
<dbReference type="AlphaFoldDB" id="A0A699HEJ7"/>
<dbReference type="EMBL" id="BKCJ010144404">
    <property type="protein sequence ID" value="GEX99748.1"/>
    <property type="molecule type" value="Genomic_DNA"/>
</dbReference>
<evidence type="ECO:0000256" key="1">
    <source>
        <dbReference type="SAM" id="MobiDB-lite"/>
    </source>
</evidence>
<feature type="compositionally biased region" description="Basic and acidic residues" evidence="1">
    <location>
        <begin position="131"/>
        <end position="160"/>
    </location>
</feature>
<accession>A0A699HEJ7</accession>
<name>A0A699HEJ7_TANCI</name>
<feature type="region of interest" description="Disordered" evidence="1">
    <location>
        <begin position="131"/>
        <end position="200"/>
    </location>
</feature>